<dbReference type="InterPro" id="IPR013249">
    <property type="entry name" value="RNA_pol_sigma70_r4_t2"/>
</dbReference>
<dbReference type="CDD" id="cd06171">
    <property type="entry name" value="Sigma70_r4"/>
    <property type="match status" value="1"/>
</dbReference>
<keyword evidence="3" id="KW-0731">Sigma factor</keyword>
<dbReference type="PANTHER" id="PTHR43133">
    <property type="entry name" value="RNA POLYMERASE ECF-TYPE SIGMA FACTO"/>
    <property type="match status" value="1"/>
</dbReference>
<dbReference type="SUPFAM" id="SSF88659">
    <property type="entry name" value="Sigma3 and sigma4 domains of RNA polymerase sigma factors"/>
    <property type="match status" value="1"/>
</dbReference>
<comment type="caution">
    <text evidence="7">The sequence shown here is derived from an EMBL/GenBank/DDBJ whole genome shotgun (WGS) entry which is preliminary data.</text>
</comment>
<dbReference type="Pfam" id="PF04542">
    <property type="entry name" value="Sigma70_r2"/>
    <property type="match status" value="1"/>
</dbReference>
<dbReference type="InterPro" id="IPR036388">
    <property type="entry name" value="WH-like_DNA-bd_sf"/>
</dbReference>
<dbReference type="Gene3D" id="1.10.10.10">
    <property type="entry name" value="Winged helix-like DNA-binding domain superfamily/Winged helix DNA-binding domain"/>
    <property type="match status" value="1"/>
</dbReference>
<dbReference type="GO" id="GO:0016987">
    <property type="term" value="F:sigma factor activity"/>
    <property type="evidence" value="ECO:0007669"/>
    <property type="project" value="UniProtKB-KW"/>
</dbReference>
<feature type="domain" description="RNA polymerase sigma factor 70 region 4 type 2" evidence="6">
    <location>
        <begin position="145"/>
        <end position="194"/>
    </location>
</feature>
<comment type="similarity">
    <text evidence="1">Belongs to the sigma-70 factor family. ECF subfamily.</text>
</comment>
<evidence type="ECO:0000313" key="8">
    <source>
        <dbReference type="Proteomes" id="UP000178892"/>
    </source>
</evidence>
<dbReference type="EMBL" id="MFEL01000012">
    <property type="protein sequence ID" value="OGE80981.1"/>
    <property type="molecule type" value="Genomic_DNA"/>
</dbReference>
<accession>A0A1F5NTI5</accession>
<dbReference type="GO" id="GO:0003677">
    <property type="term" value="F:DNA binding"/>
    <property type="evidence" value="ECO:0007669"/>
    <property type="project" value="InterPro"/>
</dbReference>
<gene>
    <name evidence="7" type="ORF">A2720_03680</name>
</gene>
<evidence type="ECO:0000259" key="6">
    <source>
        <dbReference type="Pfam" id="PF08281"/>
    </source>
</evidence>
<dbReference type="InterPro" id="IPR013324">
    <property type="entry name" value="RNA_pol_sigma_r3/r4-like"/>
</dbReference>
<evidence type="ECO:0000256" key="1">
    <source>
        <dbReference type="ARBA" id="ARBA00010641"/>
    </source>
</evidence>
<sequence>MVLAAEAAEAGDLAKIVTILRFIRITIWNSMESDIAKQCQMGNWSNFDELYEVYLPKIYAFVYNRVRHKQTAEDIVSTVFTNIVKRVGTFREHGAGFKPWVYAIARNALIDHYRRNQPTFDIGSVEVVSGENLANGLDRALDAESVKQFLAALQPQQREIILLRIWDDLSHKEIAQILNVSEANSKVMFSRAISSLRQALIGAKP</sequence>
<dbReference type="NCBIfam" id="TIGR02937">
    <property type="entry name" value="sigma70-ECF"/>
    <property type="match status" value="1"/>
</dbReference>
<evidence type="ECO:0000256" key="2">
    <source>
        <dbReference type="ARBA" id="ARBA00023015"/>
    </source>
</evidence>
<dbReference type="GO" id="GO:0006352">
    <property type="term" value="P:DNA-templated transcription initiation"/>
    <property type="evidence" value="ECO:0007669"/>
    <property type="project" value="InterPro"/>
</dbReference>
<reference evidence="7 8" key="1">
    <citation type="journal article" date="2016" name="Nat. Commun.">
        <title>Thousands of microbial genomes shed light on interconnected biogeochemical processes in an aquifer system.</title>
        <authorList>
            <person name="Anantharaman K."/>
            <person name="Brown C.T."/>
            <person name="Hug L.A."/>
            <person name="Sharon I."/>
            <person name="Castelle C.J."/>
            <person name="Probst A.J."/>
            <person name="Thomas B.C."/>
            <person name="Singh A."/>
            <person name="Wilkins M.J."/>
            <person name="Karaoz U."/>
            <person name="Brodie E.L."/>
            <person name="Williams K.H."/>
            <person name="Hubbard S.S."/>
            <person name="Banfield J.F."/>
        </authorList>
    </citation>
    <scope>NUCLEOTIDE SEQUENCE [LARGE SCALE GENOMIC DNA]</scope>
</reference>
<name>A0A1F5NTI5_9BACT</name>
<dbReference type="AlphaFoldDB" id="A0A1F5NTI5"/>
<keyword evidence="4" id="KW-0804">Transcription</keyword>
<keyword evidence="2" id="KW-0805">Transcription regulation</keyword>
<protein>
    <recommendedName>
        <fullName evidence="9">RNA polymerase subunit sigma-24</fullName>
    </recommendedName>
</protein>
<evidence type="ECO:0000259" key="5">
    <source>
        <dbReference type="Pfam" id="PF04542"/>
    </source>
</evidence>
<proteinExistence type="inferred from homology"/>
<dbReference type="PANTHER" id="PTHR43133:SF57">
    <property type="entry name" value="RNA POLYMERASE SIGMA-70 FACTOR"/>
    <property type="match status" value="1"/>
</dbReference>
<dbReference type="STRING" id="1817825.A2720_03680"/>
<dbReference type="Proteomes" id="UP000178892">
    <property type="component" value="Unassembled WGS sequence"/>
</dbReference>
<dbReference type="Gene3D" id="1.10.1740.10">
    <property type="match status" value="1"/>
</dbReference>
<dbReference type="InterPro" id="IPR014284">
    <property type="entry name" value="RNA_pol_sigma-70_dom"/>
</dbReference>
<dbReference type="InterPro" id="IPR039425">
    <property type="entry name" value="RNA_pol_sigma-70-like"/>
</dbReference>
<organism evidence="7 8">
    <name type="scientific">Candidatus Doudnabacteria bacterium RIFCSPHIGHO2_01_FULL_46_24</name>
    <dbReference type="NCBI Taxonomy" id="1817825"/>
    <lineage>
        <taxon>Bacteria</taxon>
        <taxon>Candidatus Doudnaibacteriota</taxon>
    </lineage>
</organism>
<evidence type="ECO:0000256" key="3">
    <source>
        <dbReference type="ARBA" id="ARBA00023082"/>
    </source>
</evidence>
<evidence type="ECO:0000313" key="7">
    <source>
        <dbReference type="EMBL" id="OGE80981.1"/>
    </source>
</evidence>
<dbReference type="Pfam" id="PF08281">
    <property type="entry name" value="Sigma70_r4_2"/>
    <property type="match status" value="1"/>
</dbReference>
<dbReference type="InterPro" id="IPR007627">
    <property type="entry name" value="RNA_pol_sigma70_r2"/>
</dbReference>
<dbReference type="SUPFAM" id="SSF88946">
    <property type="entry name" value="Sigma2 domain of RNA polymerase sigma factors"/>
    <property type="match status" value="1"/>
</dbReference>
<evidence type="ECO:0000256" key="4">
    <source>
        <dbReference type="ARBA" id="ARBA00023163"/>
    </source>
</evidence>
<evidence type="ECO:0008006" key="9">
    <source>
        <dbReference type="Google" id="ProtNLM"/>
    </source>
</evidence>
<dbReference type="InterPro" id="IPR013325">
    <property type="entry name" value="RNA_pol_sigma_r2"/>
</dbReference>
<feature type="domain" description="RNA polymerase sigma-70 region 2" evidence="5">
    <location>
        <begin position="50"/>
        <end position="117"/>
    </location>
</feature>